<dbReference type="Pfam" id="PF00375">
    <property type="entry name" value="SDF"/>
    <property type="match status" value="1"/>
</dbReference>
<dbReference type="PRINTS" id="PR00173">
    <property type="entry name" value="EDTRNSPORT"/>
</dbReference>
<evidence type="ECO:0000256" key="6">
    <source>
        <dbReference type="ARBA" id="ARBA00022989"/>
    </source>
</evidence>
<evidence type="ECO:0000256" key="4">
    <source>
        <dbReference type="ARBA" id="ARBA00022692"/>
    </source>
</evidence>
<accession>A0A3S9T2Y1</accession>
<keyword evidence="4 8" id="KW-0812">Transmembrane</keyword>
<dbReference type="FunFam" id="1.10.3860.10:FF:000001">
    <property type="entry name" value="C4-dicarboxylate transport protein"/>
    <property type="match status" value="1"/>
</dbReference>
<feature type="transmembrane region" description="Helical" evidence="8">
    <location>
        <begin position="218"/>
        <end position="242"/>
    </location>
</feature>
<keyword evidence="7 8" id="KW-0472">Membrane</keyword>
<gene>
    <name evidence="9" type="ORF">BBF96_10375</name>
</gene>
<evidence type="ECO:0000256" key="7">
    <source>
        <dbReference type="ARBA" id="ARBA00023136"/>
    </source>
</evidence>
<dbReference type="SUPFAM" id="SSF118215">
    <property type="entry name" value="Proton glutamate symport protein"/>
    <property type="match status" value="1"/>
</dbReference>
<feature type="transmembrane region" description="Helical" evidence="8">
    <location>
        <begin position="81"/>
        <end position="103"/>
    </location>
</feature>
<sequence length="409" mass="43282">MTLTTQIFIALLAGVVFGVIANLFLSQEVYQALEKWILTPVGNIFIRGIRMMVVPLVLISLACGAAGIGDLKKLGRIGGKTLIFYMSTTAIAITIGLILAYIINPGIGINLSSEAAFQSKTPPFIMDVLTDIIPTNPFAAMTEGNMLQIILFAILTGIAIAYVGEKAQPILELANILNEVMIKMVSIVLVFAPYGVFALIAKVIASQGLEIILPLIKYMSTVLLALLLHTTITYSSALTLLARVNPLTFFKKFSPTMMVAFSTSSSNATLPVTIETVESKLGVSNEICSFTLPLGATINMDGTSIMQGVATIFIAQVFGIDLSFQALLMVILTATLASIGTAGVPGVGLITLSMVLQSVGLPVEGIALIIGVDRILDMTRTVVNITGDAVATIVIGNSEGAFDRVKFNS</sequence>
<dbReference type="EMBL" id="CP016379">
    <property type="protein sequence ID" value="AZR74899.1"/>
    <property type="molecule type" value="Genomic_DNA"/>
</dbReference>
<keyword evidence="5" id="KW-0769">Symport</keyword>
<evidence type="ECO:0000313" key="9">
    <source>
        <dbReference type="EMBL" id="AZR74899.1"/>
    </source>
</evidence>
<keyword evidence="2" id="KW-0813">Transport</keyword>
<comment type="subcellular location">
    <subcellularLocation>
        <location evidence="1">Cell membrane</location>
        <topology evidence="1">Multi-pass membrane protein</topology>
    </subcellularLocation>
</comment>
<keyword evidence="10" id="KW-1185">Reference proteome</keyword>
<evidence type="ECO:0000256" key="1">
    <source>
        <dbReference type="ARBA" id="ARBA00004651"/>
    </source>
</evidence>
<feature type="transmembrane region" description="Helical" evidence="8">
    <location>
        <begin position="45"/>
        <end position="69"/>
    </location>
</feature>
<feature type="transmembrane region" description="Helical" evidence="8">
    <location>
        <begin position="349"/>
        <end position="370"/>
    </location>
</feature>
<dbReference type="InterPro" id="IPR036458">
    <property type="entry name" value="Na:dicarbo_symporter_sf"/>
</dbReference>
<dbReference type="GO" id="GO:0006835">
    <property type="term" value="P:dicarboxylic acid transport"/>
    <property type="evidence" value="ECO:0007669"/>
    <property type="project" value="TreeGrafter"/>
</dbReference>
<dbReference type="KEGG" id="aft:BBF96_10375"/>
<name>A0A3S9T2Y1_9FIRM</name>
<reference evidence="9 10" key="1">
    <citation type="submission" date="2016-07" db="EMBL/GenBank/DDBJ databases">
        <title>Genome and transcriptome analysis of iron-reducing fermentative bacteria Anoxybacter fermentans.</title>
        <authorList>
            <person name="Zeng X."/>
            <person name="Shao Z."/>
        </authorList>
    </citation>
    <scope>NUCLEOTIDE SEQUENCE [LARGE SCALE GENOMIC DNA]</scope>
    <source>
        <strain evidence="9 10">DY22613</strain>
    </source>
</reference>
<dbReference type="GO" id="GO:0015293">
    <property type="term" value="F:symporter activity"/>
    <property type="evidence" value="ECO:0007669"/>
    <property type="project" value="UniProtKB-KW"/>
</dbReference>
<evidence type="ECO:0000313" key="10">
    <source>
        <dbReference type="Proteomes" id="UP000267250"/>
    </source>
</evidence>
<dbReference type="InterPro" id="IPR001991">
    <property type="entry name" value="Na-dicarboxylate_symporter"/>
</dbReference>
<evidence type="ECO:0000256" key="5">
    <source>
        <dbReference type="ARBA" id="ARBA00022847"/>
    </source>
</evidence>
<feature type="transmembrane region" description="Helical" evidence="8">
    <location>
        <begin position="146"/>
        <end position="164"/>
    </location>
</feature>
<feature type="transmembrane region" description="Helical" evidence="8">
    <location>
        <begin position="309"/>
        <end position="337"/>
    </location>
</feature>
<dbReference type="Proteomes" id="UP000267250">
    <property type="component" value="Chromosome"/>
</dbReference>
<keyword evidence="3" id="KW-1003">Cell membrane</keyword>
<feature type="transmembrane region" description="Helical" evidence="8">
    <location>
        <begin position="7"/>
        <end position="25"/>
    </location>
</feature>
<dbReference type="PANTHER" id="PTHR42865">
    <property type="entry name" value="PROTON/GLUTAMATE-ASPARTATE SYMPORTER"/>
    <property type="match status" value="1"/>
</dbReference>
<dbReference type="PANTHER" id="PTHR42865:SF7">
    <property type="entry name" value="PROTON_GLUTAMATE-ASPARTATE SYMPORTER"/>
    <property type="match status" value="1"/>
</dbReference>
<evidence type="ECO:0000256" key="8">
    <source>
        <dbReference type="SAM" id="Phobius"/>
    </source>
</evidence>
<organism evidence="9 10">
    <name type="scientific">Anoxybacter fermentans</name>
    <dbReference type="NCBI Taxonomy" id="1323375"/>
    <lineage>
        <taxon>Bacteria</taxon>
        <taxon>Bacillati</taxon>
        <taxon>Bacillota</taxon>
        <taxon>Clostridia</taxon>
        <taxon>Halanaerobiales</taxon>
        <taxon>Anoxybacter</taxon>
    </lineage>
</organism>
<proteinExistence type="predicted"/>
<dbReference type="AlphaFoldDB" id="A0A3S9T2Y1"/>
<feature type="transmembrane region" description="Helical" evidence="8">
    <location>
        <begin position="185"/>
        <end position="206"/>
    </location>
</feature>
<keyword evidence="6 8" id="KW-1133">Transmembrane helix</keyword>
<protein>
    <submittedName>
        <fullName evidence="9">Sodium:dicarboxylate symporter</fullName>
    </submittedName>
</protein>
<dbReference type="Gene3D" id="1.10.3860.10">
    <property type="entry name" value="Sodium:dicarboxylate symporter"/>
    <property type="match status" value="1"/>
</dbReference>
<dbReference type="GO" id="GO:0005886">
    <property type="term" value="C:plasma membrane"/>
    <property type="evidence" value="ECO:0007669"/>
    <property type="project" value="UniProtKB-SubCell"/>
</dbReference>
<evidence type="ECO:0000256" key="2">
    <source>
        <dbReference type="ARBA" id="ARBA00022448"/>
    </source>
</evidence>
<evidence type="ECO:0000256" key="3">
    <source>
        <dbReference type="ARBA" id="ARBA00022475"/>
    </source>
</evidence>